<proteinExistence type="predicted"/>
<name>A0A1S1MZQ6_9GAMM</name>
<comment type="caution">
    <text evidence="1">The sequence shown here is derived from an EMBL/GenBank/DDBJ whole genome shotgun (WGS) entry which is preliminary data.</text>
</comment>
<sequence length="158" mass="18059">MSIKPDNFLLVDSNSEFSRDYAEYLRKHTSNQKSQLIAAGDNTRHLLKMMFDELIKDYSYCDFANEISVSELASYLNEHHNICGVLISSLDYHLASKEQQFIFNSLHPIRYLLDQQEDGSFMYQKLTDKANINHLSCHGALSNVGEDIEASLCKLETG</sequence>
<dbReference type="EMBL" id="MKJU01000006">
    <property type="protein sequence ID" value="OHU92871.1"/>
    <property type="molecule type" value="Genomic_DNA"/>
</dbReference>
<evidence type="ECO:0000313" key="1">
    <source>
        <dbReference type="EMBL" id="OHU92871.1"/>
    </source>
</evidence>
<protein>
    <submittedName>
        <fullName evidence="1">Uncharacterized protein</fullName>
    </submittedName>
</protein>
<organism evidence="1 2">
    <name type="scientific">Pseudoalteromonas amylolytica</name>
    <dbReference type="NCBI Taxonomy" id="1859457"/>
    <lineage>
        <taxon>Bacteria</taxon>
        <taxon>Pseudomonadati</taxon>
        <taxon>Pseudomonadota</taxon>
        <taxon>Gammaproteobacteria</taxon>
        <taxon>Alteromonadales</taxon>
        <taxon>Pseudoalteromonadaceae</taxon>
        <taxon>Pseudoalteromonas</taxon>
    </lineage>
</organism>
<dbReference type="RefSeq" id="WP_070983303.1">
    <property type="nucleotide sequence ID" value="NZ_MKJU01000006.1"/>
</dbReference>
<reference evidence="1 2" key="1">
    <citation type="submission" date="2016-09" db="EMBL/GenBank/DDBJ databases">
        <title>Pseudoalteromonas amylolytica sp. nov., isolated from the surface seawater.</title>
        <authorList>
            <person name="Wu Y.-H."/>
            <person name="Cheng H."/>
            <person name="Jin X.-B."/>
            <person name="Wang C.-S."/>
            <person name="Xu X.-W."/>
        </authorList>
    </citation>
    <scope>NUCLEOTIDE SEQUENCE [LARGE SCALE GENOMIC DNA]</scope>
    <source>
        <strain evidence="1 2">JW1</strain>
    </source>
</reference>
<keyword evidence="2" id="KW-1185">Reference proteome</keyword>
<accession>A0A1S1MZQ6</accession>
<dbReference type="STRING" id="1859457.BET10_04630"/>
<gene>
    <name evidence="1" type="ORF">BET10_04630</name>
</gene>
<evidence type="ECO:0000313" key="2">
    <source>
        <dbReference type="Proteomes" id="UP000179786"/>
    </source>
</evidence>
<dbReference type="Proteomes" id="UP000179786">
    <property type="component" value="Unassembled WGS sequence"/>
</dbReference>
<dbReference type="OrthoDB" id="6301382at2"/>
<dbReference type="AlphaFoldDB" id="A0A1S1MZQ6"/>